<gene>
    <name evidence="1" type="ORF">EVAR_90724_1</name>
</gene>
<dbReference type="Proteomes" id="UP000299102">
    <property type="component" value="Unassembled WGS sequence"/>
</dbReference>
<sequence>MSRMHQNVHNFLDAELTCRQAYMTIDSHGDIDRPRYLQTSHNSHVVVAALAMCLSGYESFIWVNARLTSASRGEADCLANIRNTLSVHACA</sequence>
<dbReference type="EMBL" id="BGZK01002446">
    <property type="protein sequence ID" value="GBP94013.1"/>
    <property type="molecule type" value="Genomic_DNA"/>
</dbReference>
<comment type="caution">
    <text evidence="1">The sequence shown here is derived from an EMBL/GenBank/DDBJ whole genome shotgun (WGS) entry which is preliminary data.</text>
</comment>
<keyword evidence="2" id="KW-1185">Reference proteome</keyword>
<protein>
    <submittedName>
        <fullName evidence="1">Uncharacterized protein</fullName>
    </submittedName>
</protein>
<evidence type="ECO:0000313" key="2">
    <source>
        <dbReference type="Proteomes" id="UP000299102"/>
    </source>
</evidence>
<dbReference type="AlphaFoldDB" id="A0A4C2A429"/>
<name>A0A4C2A429_EUMVA</name>
<evidence type="ECO:0000313" key="1">
    <source>
        <dbReference type="EMBL" id="GBP94013.1"/>
    </source>
</evidence>
<proteinExistence type="predicted"/>
<accession>A0A4C2A429</accession>
<organism evidence="1 2">
    <name type="scientific">Eumeta variegata</name>
    <name type="common">Bagworm moth</name>
    <name type="synonym">Eumeta japonica</name>
    <dbReference type="NCBI Taxonomy" id="151549"/>
    <lineage>
        <taxon>Eukaryota</taxon>
        <taxon>Metazoa</taxon>
        <taxon>Ecdysozoa</taxon>
        <taxon>Arthropoda</taxon>
        <taxon>Hexapoda</taxon>
        <taxon>Insecta</taxon>
        <taxon>Pterygota</taxon>
        <taxon>Neoptera</taxon>
        <taxon>Endopterygota</taxon>
        <taxon>Lepidoptera</taxon>
        <taxon>Glossata</taxon>
        <taxon>Ditrysia</taxon>
        <taxon>Tineoidea</taxon>
        <taxon>Psychidae</taxon>
        <taxon>Oiketicinae</taxon>
        <taxon>Eumeta</taxon>
    </lineage>
</organism>
<reference evidence="1 2" key="1">
    <citation type="journal article" date="2019" name="Commun. Biol.">
        <title>The bagworm genome reveals a unique fibroin gene that provides high tensile strength.</title>
        <authorList>
            <person name="Kono N."/>
            <person name="Nakamura H."/>
            <person name="Ohtoshi R."/>
            <person name="Tomita M."/>
            <person name="Numata K."/>
            <person name="Arakawa K."/>
        </authorList>
    </citation>
    <scope>NUCLEOTIDE SEQUENCE [LARGE SCALE GENOMIC DNA]</scope>
</reference>